<comment type="caution">
    <text evidence="1">The sequence shown here is derived from an EMBL/GenBank/DDBJ whole genome shotgun (WGS) entry which is preliminary data.</text>
</comment>
<sequence>MSHHDLPSHPTYNHSNPLLDTSTASAGEDAEYEEDYEEQRSEANAQAPVHLLNVPLVERGISLALSAESVDASEATTDVPEAAHFQTNAENQPPRRQSAQRTKDICKGLRARDEVIATQERLTTHARPQEGDVTIQDGRDQHRSKRVKTAYAGAVDAGDGNEDRNSESSELSEEPDESQNEDGVSEGRSSANSDAWKDESYQAEWLDAAKNGARGYSDPEQSDDSEPPSSPMYYRHMESRSFEDQTAMREDIRRINLYIKGLKDNYTVVDRLGEGTFSSVYKAIDKHYLLYDNRYWQGPKGVPQDEASRKQLEQEAENEEKTLNGYQRMISAAKASARLYGRGANGNAPDGHVWVALKRIYVTSSPDRIQNELDIMEDLRSCRNVAQLITAFRDEDQVIISMPYQPNDDFRLFFRHLDPPNIRKYMRCLFRGLNDCHRRGIIHRDVKPANFLFDYASGHGVLVDFGLAERYYPPSKVTCQHAAATYLKPHGYRVPSNQANHAKIEQAVYDAKKRISAGRVGIPKNDDRPSVRANRAGTRGFRAPEVLLKCPDQTVAIDVWAAGIILLSILCQKFPVFVSSDDMEALLEIGSLFGQTQFEKAGILHNRIISTTVPSFANSPNSLIELVCQLNPKIWEPPSLRATPTEAKAHIRAIDSALDLLKRLLVLDPTRRYTSHQALMHGFLQDDLPPEEKEKEEVLHAPGEGACKAFHWVNEEGLHFAMVERRPRMMQWGQGMAIGDKRKLALDYN</sequence>
<reference evidence="1" key="1">
    <citation type="submission" date="2023-04" db="EMBL/GenBank/DDBJ databases">
        <title>Draft Genome sequencing of Naganishia species isolated from polar environments using Oxford Nanopore Technology.</title>
        <authorList>
            <person name="Leo P."/>
            <person name="Venkateswaran K."/>
        </authorList>
    </citation>
    <scope>NUCLEOTIDE SEQUENCE</scope>
    <source>
        <strain evidence="1">DBVPG 5303</strain>
    </source>
</reference>
<dbReference type="EMBL" id="JASBWV010000005">
    <property type="protein sequence ID" value="KAJ9126345.1"/>
    <property type="molecule type" value="Genomic_DNA"/>
</dbReference>
<name>A0ACC2XSJ8_9TREE</name>
<evidence type="ECO:0000313" key="1">
    <source>
        <dbReference type="EMBL" id="KAJ9126345.1"/>
    </source>
</evidence>
<proteinExistence type="predicted"/>
<protein>
    <submittedName>
        <fullName evidence="1">Uncharacterized protein</fullName>
    </submittedName>
</protein>
<gene>
    <name evidence="1" type="ORF">QFC24_002079</name>
</gene>
<organism evidence="1 2">
    <name type="scientific">Naganishia onofrii</name>
    <dbReference type="NCBI Taxonomy" id="1851511"/>
    <lineage>
        <taxon>Eukaryota</taxon>
        <taxon>Fungi</taxon>
        <taxon>Dikarya</taxon>
        <taxon>Basidiomycota</taxon>
        <taxon>Agaricomycotina</taxon>
        <taxon>Tremellomycetes</taxon>
        <taxon>Filobasidiales</taxon>
        <taxon>Filobasidiaceae</taxon>
        <taxon>Naganishia</taxon>
    </lineage>
</organism>
<accession>A0ACC2XSJ8</accession>
<keyword evidence="2" id="KW-1185">Reference proteome</keyword>
<evidence type="ECO:0000313" key="2">
    <source>
        <dbReference type="Proteomes" id="UP001234202"/>
    </source>
</evidence>
<dbReference type="Proteomes" id="UP001234202">
    <property type="component" value="Unassembled WGS sequence"/>
</dbReference>